<gene>
    <name evidence="2" type="ORF">NCTC13098_01854</name>
</gene>
<feature type="transmembrane region" description="Helical" evidence="1">
    <location>
        <begin position="30"/>
        <end position="49"/>
    </location>
</feature>
<evidence type="ECO:0000313" key="3">
    <source>
        <dbReference type="Proteomes" id="UP000274346"/>
    </source>
</evidence>
<evidence type="ECO:0000256" key="1">
    <source>
        <dbReference type="SAM" id="Phobius"/>
    </source>
</evidence>
<name>A0A3P8KH64_RAOTE</name>
<dbReference type="Proteomes" id="UP000274346">
    <property type="component" value="Chromosome"/>
</dbReference>
<sequence>MSQAYGWAKNRGFAAPHFQRYRATAYAAPYSFWLAIISLTNIDMLNPYFRIFFKRVC</sequence>
<dbReference type="AlphaFoldDB" id="A0A3P8KH64"/>
<organism evidence="2 3">
    <name type="scientific">Raoultella terrigena</name>
    <name type="common">Klebsiella terrigena</name>
    <dbReference type="NCBI Taxonomy" id="577"/>
    <lineage>
        <taxon>Bacteria</taxon>
        <taxon>Pseudomonadati</taxon>
        <taxon>Pseudomonadota</taxon>
        <taxon>Gammaproteobacteria</taxon>
        <taxon>Enterobacterales</taxon>
        <taxon>Enterobacteriaceae</taxon>
        <taxon>Klebsiella/Raoultella group</taxon>
        <taxon>Raoultella</taxon>
    </lineage>
</organism>
<proteinExistence type="predicted"/>
<accession>A0A3P8KH64</accession>
<dbReference type="KEGG" id="rtg:NCTC13098_01854"/>
<keyword evidence="1" id="KW-0472">Membrane</keyword>
<reference evidence="2 3" key="1">
    <citation type="submission" date="2018-12" db="EMBL/GenBank/DDBJ databases">
        <authorList>
            <consortium name="Pathogen Informatics"/>
        </authorList>
    </citation>
    <scope>NUCLEOTIDE SEQUENCE [LARGE SCALE GENOMIC DNA]</scope>
    <source>
        <strain evidence="2 3">NCTC13098</strain>
    </source>
</reference>
<keyword evidence="1" id="KW-1133">Transmembrane helix</keyword>
<keyword evidence="1" id="KW-0812">Transmembrane</keyword>
<protein>
    <submittedName>
        <fullName evidence="2">Uncharacterized protein</fullName>
    </submittedName>
</protein>
<dbReference type="EMBL" id="LR131271">
    <property type="protein sequence ID" value="VDR25531.1"/>
    <property type="molecule type" value="Genomic_DNA"/>
</dbReference>
<evidence type="ECO:0000313" key="2">
    <source>
        <dbReference type="EMBL" id="VDR25531.1"/>
    </source>
</evidence>